<dbReference type="InterPro" id="IPR001268">
    <property type="entry name" value="NADH_UbQ_OxRdtase_30kDa_su"/>
</dbReference>
<comment type="similarity">
    <text evidence="1">Belongs to the complex I 30 kDa subunit family.</text>
</comment>
<evidence type="ECO:0000313" key="5">
    <source>
        <dbReference type="Proteomes" id="UP000000391"/>
    </source>
</evidence>
<dbReference type="Gene3D" id="3.30.460.80">
    <property type="entry name" value="NADH:ubiquinone oxidoreductase, 30kDa subunit"/>
    <property type="match status" value="1"/>
</dbReference>
<dbReference type="GeneID" id="9345886"/>
<dbReference type="AlphaFoldDB" id="D7E6H9"/>
<keyword evidence="2" id="KW-0813">Transport</keyword>
<dbReference type="NCBIfam" id="TIGR01961">
    <property type="entry name" value="NuoC_fam"/>
    <property type="match status" value="1"/>
</dbReference>
<dbReference type="NCBIfam" id="NF040611">
    <property type="entry name" value="F420_dehyd_FpoC"/>
    <property type="match status" value="1"/>
</dbReference>
<dbReference type="InterPro" id="IPR037232">
    <property type="entry name" value="NADH_quin_OxRdtase_su_C/D-like"/>
</dbReference>
<protein>
    <submittedName>
        <fullName evidence="4">NADH (Or F420H2) dehydrogenase, subunit C</fullName>
    </submittedName>
</protein>
<dbReference type="NCBIfam" id="NF004735">
    <property type="entry name" value="PRK06074.2-2"/>
    <property type="match status" value="1"/>
</dbReference>
<sequence>MDAKTIVDSLSRTFPEAISDATVKSDIRVTAYVDKDHVKEVCEYLKNDLDFNHLCCESGVDYILRNEFEVVYHIASYEHPVILALKARLNRDDPVIESIVDVYWNANWYERETYELFGIMFKYHPNLKPLVLPEDLLGDWPLRKDYEGFPQKTAKNLV</sequence>
<dbReference type="Proteomes" id="UP000000391">
    <property type="component" value="Chromosome"/>
</dbReference>
<dbReference type="GO" id="GO:0008137">
    <property type="term" value="F:NADH dehydrogenase (ubiquinone) activity"/>
    <property type="evidence" value="ECO:0007669"/>
    <property type="project" value="InterPro"/>
</dbReference>
<dbReference type="GO" id="GO:0016651">
    <property type="term" value="F:oxidoreductase activity, acting on NAD(P)H"/>
    <property type="evidence" value="ECO:0007669"/>
    <property type="project" value="InterPro"/>
</dbReference>
<gene>
    <name evidence="4" type="ordered locus">Metev_0273</name>
</gene>
<accession>D7E6H9</accession>
<organism evidence="4 5">
    <name type="scientific">Methanohalobium evestigatum (strain ATCC BAA-1072 / DSM 3721 / NBRC 107634 / OCM 161 / Z-7303)</name>
    <dbReference type="NCBI Taxonomy" id="644295"/>
    <lineage>
        <taxon>Archaea</taxon>
        <taxon>Methanobacteriati</taxon>
        <taxon>Methanobacteriota</taxon>
        <taxon>Stenosarchaea group</taxon>
        <taxon>Methanomicrobia</taxon>
        <taxon>Methanosarcinales</taxon>
        <taxon>Methanosarcinaceae</taxon>
        <taxon>Methanohalobium</taxon>
    </lineage>
</organism>
<evidence type="ECO:0000259" key="3">
    <source>
        <dbReference type="Pfam" id="PF00329"/>
    </source>
</evidence>
<dbReference type="PANTHER" id="PTHR10884">
    <property type="entry name" value="NADH DEHYDROGENASE UBIQUINONE IRON-SULFUR PROTEIN 3"/>
    <property type="match status" value="1"/>
</dbReference>
<keyword evidence="5" id="KW-1185">Reference proteome</keyword>
<proteinExistence type="inferred from homology"/>
<feature type="domain" description="NADH:ubiquinone oxidoreductase 30kDa subunit" evidence="3">
    <location>
        <begin position="32"/>
        <end position="148"/>
    </location>
</feature>
<evidence type="ECO:0000313" key="4">
    <source>
        <dbReference type="EMBL" id="ADI73201.1"/>
    </source>
</evidence>
<dbReference type="Pfam" id="PF00329">
    <property type="entry name" value="Complex1_30kDa"/>
    <property type="match status" value="1"/>
</dbReference>
<dbReference type="InterPro" id="IPR010218">
    <property type="entry name" value="NADH_DH_suC"/>
</dbReference>
<dbReference type="InterPro" id="IPR020396">
    <property type="entry name" value="NADH_UbQ_OxRdtase_CS"/>
</dbReference>
<evidence type="ECO:0000256" key="2">
    <source>
        <dbReference type="ARBA" id="ARBA00022448"/>
    </source>
</evidence>
<evidence type="ECO:0000256" key="1">
    <source>
        <dbReference type="ARBA" id="ARBA00007569"/>
    </source>
</evidence>
<dbReference type="STRING" id="644295.Metev_0273"/>
<reference evidence="4 5" key="1">
    <citation type="submission" date="2010-06" db="EMBL/GenBank/DDBJ databases">
        <title>Complete sequence chromosome of Methanohalobium evestigatum Z-7303.</title>
        <authorList>
            <consortium name="US DOE Joint Genome Institute"/>
            <person name="Lucas S."/>
            <person name="Copeland A."/>
            <person name="Lapidus A."/>
            <person name="Cheng J.-F."/>
            <person name="Bruce D."/>
            <person name="Goodwin L."/>
            <person name="Pitluck S."/>
            <person name="Saunders E."/>
            <person name="Detter J.C."/>
            <person name="Han C."/>
            <person name="Tapia R."/>
            <person name="Land M."/>
            <person name="Hauser L."/>
            <person name="Kyrpides N."/>
            <person name="Mikhailova N."/>
            <person name="Sieprawska-Lupa M."/>
            <person name="Whitman W.B."/>
            <person name="Anderson I."/>
            <person name="Woyke T."/>
        </authorList>
    </citation>
    <scope>NUCLEOTIDE SEQUENCE [LARGE SCALE GENOMIC DNA]</scope>
    <source>
        <strain evidence="5">ATCC BAA-1072 / DSM 3721 / NBRC 107634 / OCM 161 / Z-7303</strain>
    </source>
</reference>
<dbReference type="RefSeq" id="WP_013193769.1">
    <property type="nucleotide sequence ID" value="NC_014253.1"/>
</dbReference>
<dbReference type="HOGENOM" id="CLU_042628_6_1_2"/>
<dbReference type="InterPro" id="IPR053606">
    <property type="entry name" value="Complex_I_30kDa_subunit-like"/>
</dbReference>
<dbReference type="SUPFAM" id="SSF143243">
    <property type="entry name" value="Nqo5-like"/>
    <property type="match status" value="1"/>
</dbReference>
<name>D7E6H9_METEZ</name>
<dbReference type="PROSITE" id="PS00542">
    <property type="entry name" value="COMPLEX1_30K"/>
    <property type="match status" value="1"/>
</dbReference>
<dbReference type="PANTHER" id="PTHR10884:SF14">
    <property type="entry name" value="NADH DEHYDROGENASE [UBIQUINONE] IRON-SULFUR PROTEIN 3, MITOCHONDRIAL"/>
    <property type="match status" value="1"/>
</dbReference>
<dbReference type="KEGG" id="mev:Metev_0273"/>
<dbReference type="OrthoDB" id="43567at2157"/>
<dbReference type="EMBL" id="CP002069">
    <property type="protein sequence ID" value="ADI73201.1"/>
    <property type="molecule type" value="Genomic_DNA"/>
</dbReference>